<evidence type="ECO:0000256" key="7">
    <source>
        <dbReference type="SAM" id="Phobius"/>
    </source>
</evidence>
<dbReference type="GO" id="GO:0098797">
    <property type="term" value="C:plasma membrane protein complex"/>
    <property type="evidence" value="ECO:0007669"/>
    <property type="project" value="TreeGrafter"/>
</dbReference>
<evidence type="ECO:0000256" key="2">
    <source>
        <dbReference type="ARBA" id="ARBA00005236"/>
    </source>
</evidence>
<reference evidence="10 11" key="1">
    <citation type="submission" date="2018-10" db="EMBL/GenBank/DDBJ databases">
        <title>Complete genome sequence of Brevundimonas naejangsanensis BRV3.</title>
        <authorList>
            <person name="Berrios L."/>
            <person name="Ely B."/>
        </authorList>
    </citation>
    <scope>NUCLEOTIDE SEQUENCE [LARGE SCALE GENOMIC DNA]</scope>
    <source>
        <strain evidence="10 11">BRV3</strain>
    </source>
</reference>
<dbReference type="InterPro" id="IPR025857">
    <property type="entry name" value="MacB_PCD"/>
</dbReference>
<dbReference type="PANTHER" id="PTHR30489">
    <property type="entry name" value="LIPOPROTEIN-RELEASING SYSTEM TRANSMEMBRANE PROTEIN LOLE"/>
    <property type="match status" value="1"/>
</dbReference>
<evidence type="ECO:0000256" key="1">
    <source>
        <dbReference type="ARBA" id="ARBA00004651"/>
    </source>
</evidence>
<comment type="similarity">
    <text evidence="2">Belongs to the ABC-4 integral membrane protein family. LolC/E subfamily.</text>
</comment>
<feature type="domain" description="ABC3 transporter permease C-terminal" evidence="8">
    <location>
        <begin position="275"/>
        <end position="391"/>
    </location>
</feature>
<dbReference type="RefSeq" id="WP_121483156.1">
    <property type="nucleotide sequence ID" value="NZ_CP032707.1"/>
</dbReference>
<organism evidence="10 11">
    <name type="scientific">Brevundimonas naejangsanensis</name>
    <dbReference type="NCBI Taxonomy" id="588932"/>
    <lineage>
        <taxon>Bacteria</taxon>
        <taxon>Pseudomonadati</taxon>
        <taxon>Pseudomonadota</taxon>
        <taxon>Alphaproteobacteria</taxon>
        <taxon>Caulobacterales</taxon>
        <taxon>Caulobacteraceae</taxon>
        <taxon>Brevundimonas</taxon>
    </lineage>
</organism>
<feature type="transmembrane region" description="Helical" evidence="7">
    <location>
        <begin position="705"/>
        <end position="728"/>
    </location>
</feature>
<dbReference type="EMBL" id="CP032707">
    <property type="protein sequence ID" value="AYG96024.1"/>
    <property type="molecule type" value="Genomic_DNA"/>
</dbReference>
<evidence type="ECO:0000313" key="10">
    <source>
        <dbReference type="EMBL" id="AYG96024.1"/>
    </source>
</evidence>
<evidence type="ECO:0000256" key="5">
    <source>
        <dbReference type="ARBA" id="ARBA00022989"/>
    </source>
</evidence>
<feature type="transmembrane region" description="Helical" evidence="7">
    <location>
        <begin position="661"/>
        <end position="684"/>
    </location>
</feature>
<gene>
    <name evidence="10" type="ORF">D8I30_13190</name>
</gene>
<dbReference type="Proteomes" id="UP000276984">
    <property type="component" value="Chromosome"/>
</dbReference>
<accession>A0A494RR66</accession>
<dbReference type="GO" id="GO:0044874">
    <property type="term" value="P:lipoprotein localization to outer membrane"/>
    <property type="evidence" value="ECO:0007669"/>
    <property type="project" value="TreeGrafter"/>
</dbReference>
<keyword evidence="11" id="KW-1185">Reference proteome</keyword>
<dbReference type="Pfam" id="PF12704">
    <property type="entry name" value="MacB_PCD"/>
    <property type="match status" value="1"/>
</dbReference>
<feature type="domain" description="ABC3 transporter permease C-terminal" evidence="8">
    <location>
        <begin position="663"/>
        <end position="777"/>
    </location>
</feature>
<feature type="transmembrane region" description="Helical" evidence="7">
    <location>
        <begin position="361"/>
        <end position="383"/>
    </location>
</feature>
<feature type="transmembrane region" description="Helical" evidence="7">
    <location>
        <begin position="313"/>
        <end position="341"/>
    </location>
</feature>
<evidence type="ECO:0000256" key="4">
    <source>
        <dbReference type="ARBA" id="ARBA00022692"/>
    </source>
</evidence>
<evidence type="ECO:0000256" key="3">
    <source>
        <dbReference type="ARBA" id="ARBA00022475"/>
    </source>
</evidence>
<protein>
    <submittedName>
        <fullName evidence="10">ABC transporter permease</fullName>
    </submittedName>
</protein>
<keyword evidence="4 7" id="KW-0812">Transmembrane</keyword>
<dbReference type="InterPro" id="IPR051447">
    <property type="entry name" value="Lipoprotein-release_system"/>
</dbReference>
<keyword evidence="6 7" id="KW-0472">Membrane</keyword>
<evidence type="ECO:0000256" key="6">
    <source>
        <dbReference type="ARBA" id="ARBA00023136"/>
    </source>
</evidence>
<feature type="transmembrane region" description="Helical" evidence="7">
    <location>
        <begin position="271"/>
        <end position="292"/>
    </location>
</feature>
<feature type="domain" description="MacB-like periplasmic core" evidence="9">
    <location>
        <begin position="436"/>
        <end position="601"/>
    </location>
</feature>
<dbReference type="AlphaFoldDB" id="A0A494RR66"/>
<evidence type="ECO:0000259" key="9">
    <source>
        <dbReference type="Pfam" id="PF12704"/>
    </source>
</evidence>
<evidence type="ECO:0000259" key="8">
    <source>
        <dbReference type="Pfam" id="PF02687"/>
    </source>
</evidence>
<name>A0A494RR66_9CAUL</name>
<dbReference type="OrthoDB" id="5137249at2"/>
<dbReference type="PROSITE" id="PS51257">
    <property type="entry name" value="PROKAR_LIPOPROTEIN"/>
    <property type="match status" value="1"/>
</dbReference>
<evidence type="ECO:0000313" key="11">
    <source>
        <dbReference type="Proteomes" id="UP000276984"/>
    </source>
</evidence>
<comment type="subcellular location">
    <subcellularLocation>
        <location evidence="1">Cell membrane</location>
        <topology evidence="1">Multi-pass membrane protein</topology>
    </subcellularLocation>
</comment>
<feature type="transmembrane region" description="Helical" evidence="7">
    <location>
        <begin position="431"/>
        <end position="456"/>
    </location>
</feature>
<dbReference type="InterPro" id="IPR003838">
    <property type="entry name" value="ABC3_permease_C"/>
</dbReference>
<proteinExistence type="inferred from homology"/>
<dbReference type="PANTHER" id="PTHR30489:SF0">
    <property type="entry name" value="LIPOPROTEIN-RELEASING SYSTEM TRANSMEMBRANE PROTEIN LOLE"/>
    <property type="match status" value="1"/>
</dbReference>
<sequence length="789" mass="84333">MKPRALDRKLGRDLWRMRWQVLAIALLIACGVSVAVMAFSAQRALEQAQADFYRETRFADVFAAAKRAPLARERDLAAIEGVTAVDARIVQSGLMDVPGLSRPAIARLISLPDDPRRCLNCVQLVAGRMPDPARMEEAVALRAFMDAAGVRLGDRLRATIGGRVVSFVIVGAVLSPEYVYVPAPESFMPDDAHQGVLWAPRRAVERATDMTGAFNAVALTVAPGVSRPGVLQEVDRVLAPYGGRAAYERTDQASHAFLTAELKELSISASVLPPVFLIVAAALVHLVVSRLVDAEREQIGLLKAFGYSDREAAANYVRMAAAIGTAGALGGGLIGGGFGAAIVDLYRDYFRFPELQVRFSWMAFIGATAVSIAAAMAGSLAAARRATALSPAVAMQPPRPASFRRGVLDDLFRDARIDQATRMIVRNLERFPVRAVLTTLGLAAGLVLLIGSLFLFDSLDRVVERSYFRSQRWSESVGFAEPRNVEAVNALARLPGVFAAEPVRVVAVRFRSGGREEMTRIVGLDPDAMLHRALGPSDRVAAPAGRGLVLDEALAARLSLKPGDRVWVEILDGRGGQALLPITGLARDYSGATAYMDRRALNRLMGEGDVASGAELLVAADARGAFYRAIEAAPQIVGSSSRDDTVAAWRAVMAKSFSTAILFYLGFAGAIAFGVAYNMCRISLAERVRDLATLRVLGFDPATCAYILLGELAVLALLAVPIGVLGGYGLSHGLVAAYSREDVRFPAIIAADSYGAAIGAYLIVVALAGGLAARRIWTFDLVAVLKTRE</sequence>
<keyword evidence="5 7" id="KW-1133">Transmembrane helix</keyword>
<keyword evidence="3" id="KW-1003">Cell membrane</keyword>
<dbReference type="Pfam" id="PF02687">
    <property type="entry name" value="FtsX"/>
    <property type="match status" value="2"/>
</dbReference>
<feature type="transmembrane region" description="Helical" evidence="7">
    <location>
        <begin position="748"/>
        <end position="773"/>
    </location>
</feature>